<keyword evidence="2" id="KW-1185">Reference proteome</keyword>
<comment type="caution">
    <text evidence="1">The sequence shown here is derived from an EMBL/GenBank/DDBJ whole genome shotgun (WGS) entry which is preliminary data.</text>
</comment>
<accession>A0AAN7GSJ5</accession>
<reference evidence="1 2" key="1">
    <citation type="journal article" date="2023" name="Hortic Res">
        <title>Pangenome of water caltrop reveals structural variations and asymmetric subgenome divergence after allopolyploidization.</title>
        <authorList>
            <person name="Zhang X."/>
            <person name="Chen Y."/>
            <person name="Wang L."/>
            <person name="Yuan Y."/>
            <person name="Fang M."/>
            <person name="Shi L."/>
            <person name="Lu R."/>
            <person name="Comes H.P."/>
            <person name="Ma Y."/>
            <person name="Chen Y."/>
            <person name="Huang G."/>
            <person name="Zhou Y."/>
            <person name="Zheng Z."/>
            <person name="Qiu Y."/>
        </authorList>
    </citation>
    <scope>NUCLEOTIDE SEQUENCE [LARGE SCALE GENOMIC DNA]</scope>
    <source>
        <tissue evidence="1">Roots</tissue>
    </source>
</reference>
<dbReference type="AlphaFoldDB" id="A0AAN7GSJ5"/>
<protein>
    <submittedName>
        <fullName evidence="1">Uncharacterized protein</fullName>
    </submittedName>
</protein>
<proteinExistence type="predicted"/>
<evidence type="ECO:0000313" key="2">
    <source>
        <dbReference type="Proteomes" id="UP001345219"/>
    </source>
</evidence>
<sequence length="135" mass="15610">MRRRRPYNARGLEIFAGLVLELFSVCCCWPEILIFRSCCSWDLDIIYFPKFCPFLHSCCNDLLSHFLQGLAKEAAKSDGWKGVFCLGIHGSRIQIHHHVSDWRCRRRGVGDSSRRRMGLKKMQSNGCSVENRNDS</sequence>
<dbReference type="EMBL" id="JAXIOK010000019">
    <property type="protein sequence ID" value="KAK4747799.1"/>
    <property type="molecule type" value="Genomic_DNA"/>
</dbReference>
<name>A0AAN7GSJ5_9MYRT</name>
<organism evidence="1 2">
    <name type="scientific">Trapa incisa</name>
    <dbReference type="NCBI Taxonomy" id="236973"/>
    <lineage>
        <taxon>Eukaryota</taxon>
        <taxon>Viridiplantae</taxon>
        <taxon>Streptophyta</taxon>
        <taxon>Embryophyta</taxon>
        <taxon>Tracheophyta</taxon>
        <taxon>Spermatophyta</taxon>
        <taxon>Magnoliopsida</taxon>
        <taxon>eudicotyledons</taxon>
        <taxon>Gunneridae</taxon>
        <taxon>Pentapetalae</taxon>
        <taxon>rosids</taxon>
        <taxon>malvids</taxon>
        <taxon>Myrtales</taxon>
        <taxon>Lythraceae</taxon>
        <taxon>Trapa</taxon>
    </lineage>
</organism>
<gene>
    <name evidence="1" type="ORF">SAY87_014385</name>
</gene>
<dbReference type="Proteomes" id="UP001345219">
    <property type="component" value="Chromosome 12"/>
</dbReference>
<evidence type="ECO:0000313" key="1">
    <source>
        <dbReference type="EMBL" id="KAK4747799.1"/>
    </source>
</evidence>